<protein>
    <submittedName>
        <fullName evidence="1">Uncharacterized protein</fullName>
    </submittedName>
</protein>
<dbReference type="EMBL" id="MHLL01000027">
    <property type="protein sequence ID" value="OGZ08766.1"/>
    <property type="molecule type" value="Genomic_DNA"/>
</dbReference>
<reference evidence="1 2" key="1">
    <citation type="journal article" date="2016" name="Nat. Commun.">
        <title>Thousands of microbial genomes shed light on interconnected biogeochemical processes in an aquifer system.</title>
        <authorList>
            <person name="Anantharaman K."/>
            <person name="Brown C.T."/>
            <person name="Hug L.A."/>
            <person name="Sharon I."/>
            <person name="Castelle C.J."/>
            <person name="Probst A.J."/>
            <person name="Thomas B.C."/>
            <person name="Singh A."/>
            <person name="Wilkins M.J."/>
            <person name="Karaoz U."/>
            <person name="Brodie E.L."/>
            <person name="Williams K.H."/>
            <person name="Hubbard S.S."/>
            <person name="Banfield J.F."/>
        </authorList>
    </citation>
    <scope>NUCLEOTIDE SEQUENCE [LARGE SCALE GENOMIC DNA]</scope>
</reference>
<proteinExistence type="predicted"/>
<accession>A0A1G2D547</accession>
<dbReference type="AlphaFoldDB" id="A0A1G2D547"/>
<dbReference type="Proteomes" id="UP000177996">
    <property type="component" value="Unassembled WGS sequence"/>
</dbReference>
<organism evidence="1 2">
    <name type="scientific">Candidatus Lloydbacteria bacterium RIFCSPHIGHO2_02_FULL_50_13</name>
    <dbReference type="NCBI Taxonomy" id="1798661"/>
    <lineage>
        <taxon>Bacteria</taxon>
        <taxon>Candidatus Lloydiibacteriota</taxon>
    </lineage>
</organism>
<sequence>MSDVKDSPDIDDVPIVAETPVYIEEIAQMDEDGWVLLKKDLQEFLFRREQNENSAYQSADFAVWINDHGKRFDQFYQHLRNTDPTLLIQWKKKALDDDEMNDAEFICEWATFRDSAK</sequence>
<name>A0A1G2D547_9BACT</name>
<comment type="caution">
    <text evidence="1">The sequence shown here is derived from an EMBL/GenBank/DDBJ whole genome shotgun (WGS) entry which is preliminary data.</text>
</comment>
<gene>
    <name evidence="1" type="ORF">A3D65_02510</name>
</gene>
<evidence type="ECO:0000313" key="2">
    <source>
        <dbReference type="Proteomes" id="UP000177996"/>
    </source>
</evidence>
<evidence type="ECO:0000313" key="1">
    <source>
        <dbReference type="EMBL" id="OGZ08766.1"/>
    </source>
</evidence>